<sequence length="304" mass="33571">MPRREVVAMKRFVAASVQFAVKPMDAEENMKIAKDWVYRCHESSLADLIVLPESVTTGFSPAGGVEALWNVVDAIPGKFTDEVTRWAQELGTYIVFPTYERGDKEGVIYNSAALIGPGGVMGVYRKTHPFPSERLEGGGWTTPGNEPCCVETPLGKIGIIICYDGDFPELSRATALMGAEVICRPSAFLRTFDQWELTNKARAYDNHVYVIATNSVGFDASGAQYFGGSMIVHPSGMKLAQARCSDEFIWATLDPNPISTITPNSSSPQYFDHIEDRNLEAYKGILQKGKCAFEPAKRIPYSYR</sequence>
<name>A0A0T5X992_9BACT</name>
<dbReference type="EMBL" id="ACJX03000001">
    <property type="protein sequence ID" value="KRT34957.1"/>
    <property type="molecule type" value="Genomic_DNA"/>
</dbReference>
<dbReference type="eggNOG" id="COG0388">
    <property type="taxonomic scope" value="Bacteria"/>
</dbReference>
<dbReference type="CDD" id="cd07197">
    <property type="entry name" value="nitrilase"/>
    <property type="match status" value="1"/>
</dbReference>
<dbReference type="InterPro" id="IPR003010">
    <property type="entry name" value="C-N_Hydrolase"/>
</dbReference>
<dbReference type="GO" id="GO:0016787">
    <property type="term" value="F:hydrolase activity"/>
    <property type="evidence" value="ECO:0007669"/>
    <property type="project" value="UniProtKB-KW"/>
</dbReference>
<evidence type="ECO:0000313" key="3">
    <source>
        <dbReference type="Proteomes" id="UP000005273"/>
    </source>
</evidence>
<dbReference type="InterPro" id="IPR036526">
    <property type="entry name" value="C-N_Hydrolase_sf"/>
</dbReference>
<keyword evidence="3" id="KW-1185">Reference proteome</keyword>
<evidence type="ECO:0000313" key="2">
    <source>
        <dbReference type="EMBL" id="KRT34957.1"/>
    </source>
</evidence>
<accession>A0A0T5X992</accession>
<evidence type="ECO:0000259" key="1">
    <source>
        <dbReference type="PROSITE" id="PS50263"/>
    </source>
</evidence>
<dbReference type="PANTHER" id="PTHR23088">
    <property type="entry name" value="NITRILASE-RELATED"/>
    <property type="match status" value="1"/>
</dbReference>
<dbReference type="PANTHER" id="PTHR23088:SF27">
    <property type="entry name" value="DEAMINATED GLUTATHIONE AMIDASE"/>
    <property type="match status" value="1"/>
</dbReference>
<dbReference type="Gene3D" id="3.60.110.10">
    <property type="entry name" value="Carbon-nitrogen hydrolase"/>
    <property type="match status" value="1"/>
</dbReference>
<dbReference type="Proteomes" id="UP000005273">
    <property type="component" value="Unassembled WGS sequence"/>
</dbReference>
<keyword evidence="2" id="KW-0378">Hydrolase</keyword>
<dbReference type="SUPFAM" id="SSF56317">
    <property type="entry name" value="Carbon-nitrogen hydrolase"/>
    <property type="match status" value="1"/>
</dbReference>
<feature type="domain" description="CN hydrolase" evidence="1">
    <location>
        <begin position="12"/>
        <end position="255"/>
    </location>
</feature>
<dbReference type="AlphaFoldDB" id="A0A0T5X992"/>
<organism evidence="2 3">
    <name type="scientific">Acetomicrobium hydrogeniformans ATCC BAA-1850</name>
    <dbReference type="NCBI Taxonomy" id="592015"/>
    <lineage>
        <taxon>Bacteria</taxon>
        <taxon>Thermotogati</taxon>
        <taxon>Synergistota</taxon>
        <taxon>Synergistia</taxon>
        <taxon>Synergistales</taxon>
        <taxon>Acetomicrobiaceae</taxon>
        <taxon>Acetomicrobium</taxon>
    </lineage>
</organism>
<protein>
    <submittedName>
        <fullName evidence="2">Hydrolase, carbon-nitrogen family</fullName>
    </submittedName>
</protein>
<dbReference type="PROSITE" id="PS50263">
    <property type="entry name" value="CN_HYDROLASE"/>
    <property type="match status" value="1"/>
</dbReference>
<proteinExistence type="predicted"/>
<comment type="caution">
    <text evidence="2">The sequence shown here is derived from an EMBL/GenBank/DDBJ whole genome shotgun (WGS) entry which is preliminary data.</text>
</comment>
<dbReference type="Pfam" id="PF00795">
    <property type="entry name" value="CN_hydrolase"/>
    <property type="match status" value="1"/>
</dbReference>
<dbReference type="STRING" id="592015.HMPREF1705_04212"/>
<gene>
    <name evidence="2" type="ORF">HMPREF1705_04212</name>
</gene>
<reference evidence="3" key="1">
    <citation type="submission" date="2012-09" db="EMBL/GenBank/DDBJ databases">
        <authorList>
            <person name="Weinstock G."/>
            <person name="Sodergren E."/>
            <person name="Clifton S."/>
            <person name="Fulton L."/>
            <person name="Fulton B."/>
            <person name="Courtney L."/>
            <person name="Fronick C."/>
            <person name="Harrison M."/>
            <person name="Strong C."/>
            <person name="Farmer C."/>
            <person name="Delehaunty K."/>
            <person name="Markovic C."/>
            <person name="Hall O."/>
            <person name="Minx P."/>
            <person name="Tomlinson C."/>
            <person name="Mitreva M."/>
            <person name="Nelson J."/>
            <person name="Hou S."/>
            <person name="Wollam A."/>
            <person name="Pepin K.H."/>
            <person name="Johnson M."/>
            <person name="Bhonagiri V."/>
            <person name="Nash W.E."/>
            <person name="Suruliraj S."/>
            <person name="Warren W."/>
            <person name="Chinwalla A."/>
            <person name="Mardis E.R."/>
            <person name="Wilson R.K."/>
        </authorList>
    </citation>
    <scope>NUCLEOTIDE SEQUENCE [LARGE SCALE GENOMIC DNA]</scope>
    <source>
        <strain evidence="3">OS1</strain>
    </source>
</reference>